<accession>H3H5G4</accession>
<organism evidence="2 3">
    <name type="scientific">Phytophthora ramorum</name>
    <name type="common">Sudden oak death agent</name>
    <dbReference type="NCBI Taxonomy" id="164328"/>
    <lineage>
        <taxon>Eukaryota</taxon>
        <taxon>Sar</taxon>
        <taxon>Stramenopiles</taxon>
        <taxon>Oomycota</taxon>
        <taxon>Peronosporomycetes</taxon>
        <taxon>Peronosporales</taxon>
        <taxon>Peronosporaceae</taxon>
        <taxon>Phytophthora</taxon>
    </lineage>
</organism>
<keyword evidence="1" id="KW-0732">Signal</keyword>
<dbReference type="STRING" id="164328.H3H5G4"/>
<evidence type="ECO:0000313" key="2">
    <source>
        <dbReference type="EnsemblProtists" id="Phyra85872"/>
    </source>
</evidence>
<proteinExistence type="predicted"/>
<keyword evidence="3" id="KW-1185">Reference proteome</keyword>
<dbReference type="VEuPathDB" id="FungiDB:KRP22_11228"/>
<evidence type="ECO:0000256" key="1">
    <source>
        <dbReference type="SAM" id="SignalP"/>
    </source>
</evidence>
<dbReference type="OMA" id="STWITYV"/>
<protein>
    <recommendedName>
        <fullName evidence="4">RxLR effector protein</fullName>
    </recommendedName>
</protein>
<dbReference type="EMBL" id="DS566331">
    <property type="status" value="NOT_ANNOTATED_CDS"/>
    <property type="molecule type" value="Genomic_DNA"/>
</dbReference>
<dbReference type="Proteomes" id="UP000005238">
    <property type="component" value="Unassembled WGS sequence"/>
</dbReference>
<dbReference type="PROSITE" id="PS51257">
    <property type="entry name" value="PROKAR_LIPOPROTEIN"/>
    <property type="match status" value="1"/>
</dbReference>
<evidence type="ECO:0000313" key="3">
    <source>
        <dbReference type="Proteomes" id="UP000005238"/>
    </source>
</evidence>
<reference evidence="2" key="2">
    <citation type="submission" date="2015-06" db="UniProtKB">
        <authorList>
            <consortium name="EnsemblProtists"/>
        </authorList>
    </citation>
    <scope>IDENTIFICATION</scope>
    <source>
        <strain evidence="2">Pr102</strain>
    </source>
</reference>
<dbReference type="EnsemblProtists" id="Phyra85872">
    <property type="protein sequence ID" value="Phyra85872"/>
    <property type="gene ID" value="Phyra85872"/>
</dbReference>
<dbReference type="AlphaFoldDB" id="H3H5G4"/>
<name>H3H5G4_PHYRM</name>
<feature type="signal peptide" evidence="1">
    <location>
        <begin position="1"/>
        <end position="31"/>
    </location>
</feature>
<dbReference type="HOGENOM" id="CLU_021192_3_2_1"/>
<sequence length="585" mass="65410">MVAKFSPCSRSRCAILPIILALLACVGAVSGATDANIAKPETLDRSEERLLRSFHGIRNLRIVEEAMKDDDSEERAITDAVKKMAQAAKNKLTSNNQATTDKLFKKLQVGGTDDKLFQSTQFKEWVTTVTKNFKTNTELAQASMVSALVSHFGDEALAKMIAGAKTSASTAATAKKLEQVQLNKWISEGKTADDIFALLKLNNEEGKLLQNTMLATWISYVNLQGKNPYDMILVKLSTHYDEAGLAKMLVTAKQDGTASSIVRKLEEVQFKNWQSDGKSADDVYNLLKLNLERGDILKSPMLTTWISYTAKLDENPYQLLLVKLMKRYDDATLTKMFVAAKRGRATKSISTKLEEVQLKSWLSDGKTADDVFKLLQLNKDGDTIFASSVWSVWSSYLTKLDKENADELMFVVLKKHYGGDEGVAKMVGVANKETSTKDIGRKLEEELWRSQGKDGDDIFKLLKLDEEGQTFFESPALSTWVSYVTKLNKLNKQNPGAISQLEKRFGGDIEVARMIGFAKLKASNAVTEKVVTQLQNLQFKQWLAAGITPERVSTKMLLTPFDTRNTKVVLDFYDFYKTIRLSRVI</sequence>
<evidence type="ECO:0008006" key="4">
    <source>
        <dbReference type="Google" id="ProtNLM"/>
    </source>
</evidence>
<dbReference type="VEuPathDB" id="FungiDB:KRP23_1683"/>
<reference evidence="3" key="1">
    <citation type="journal article" date="2006" name="Science">
        <title>Phytophthora genome sequences uncover evolutionary origins and mechanisms of pathogenesis.</title>
        <authorList>
            <person name="Tyler B.M."/>
            <person name="Tripathy S."/>
            <person name="Zhang X."/>
            <person name="Dehal P."/>
            <person name="Jiang R.H."/>
            <person name="Aerts A."/>
            <person name="Arredondo F.D."/>
            <person name="Baxter L."/>
            <person name="Bensasson D."/>
            <person name="Beynon J.L."/>
            <person name="Chapman J."/>
            <person name="Damasceno C.M."/>
            <person name="Dorrance A.E."/>
            <person name="Dou D."/>
            <person name="Dickerman A.W."/>
            <person name="Dubchak I.L."/>
            <person name="Garbelotto M."/>
            <person name="Gijzen M."/>
            <person name="Gordon S.G."/>
            <person name="Govers F."/>
            <person name="Grunwald N.J."/>
            <person name="Huang W."/>
            <person name="Ivors K.L."/>
            <person name="Jones R.W."/>
            <person name="Kamoun S."/>
            <person name="Krampis K."/>
            <person name="Lamour K.H."/>
            <person name="Lee M.K."/>
            <person name="McDonald W.H."/>
            <person name="Medina M."/>
            <person name="Meijer H.J."/>
            <person name="Nordberg E.K."/>
            <person name="Maclean D.J."/>
            <person name="Ospina-Giraldo M.D."/>
            <person name="Morris P.F."/>
            <person name="Phuntumart V."/>
            <person name="Putnam N.H."/>
            <person name="Rash S."/>
            <person name="Rose J.K."/>
            <person name="Sakihama Y."/>
            <person name="Salamov A.A."/>
            <person name="Savidor A."/>
            <person name="Scheuring C.F."/>
            <person name="Smith B.M."/>
            <person name="Sobral B.W."/>
            <person name="Terry A."/>
            <person name="Torto-Alalibo T.A."/>
            <person name="Win J."/>
            <person name="Xu Z."/>
            <person name="Zhang H."/>
            <person name="Grigoriev I.V."/>
            <person name="Rokhsar D.S."/>
            <person name="Boore J.L."/>
        </authorList>
    </citation>
    <scope>NUCLEOTIDE SEQUENCE [LARGE SCALE GENOMIC DNA]</scope>
    <source>
        <strain evidence="3">Pr102</strain>
    </source>
</reference>
<dbReference type="eggNOG" id="ENOG502RG36">
    <property type="taxonomic scope" value="Eukaryota"/>
</dbReference>
<feature type="chain" id="PRO_5003587179" description="RxLR effector protein" evidence="1">
    <location>
        <begin position="32"/>
        <end position="585"/>
    </location>
</feature>
<dbReference type="InParanoid" id="H3H5G4"/>